<dbReference type="InterPro" id="IPR043472">
    <property type="entry name" value="Macro_dom-like"/>
</dbReference>
<feature type="compositionally biased region" description="Low complexity" evidence="9">
    <location>
        <begin position="179"/>
        <end position="193"/>
    </location>
</feature>
<keyword evidence="8" id="KW-0963">Cytoplasm</keyword>
<name>A0A1N6SJL6_9RHOB</name>
<feature type="binding site" evidence="8">
    <location>
        <position position="313"/>
    </location>
    <ligand>
        <name>Mn(2+)</name>
        <dbReference type="ChEBI" id="CHEBI:29035"/>
        <label>2</label>
    </ligand>
</feature>
<organism evidence="11 12">
    <name type="scientific">Paracoccus thiocyanatus</name>
    <dbReference type="NCBI Taxonomy" id="34006"/>
    <lineage>
        <taxon>Bacteria</taxon>
        <taxon>Pseudomonadati</taxon>
        <taxon>Pseudomonadota</taxon>
        <taxon>Alphaproteobacteria</taxon>
        <taxon>Rhodobacterales</taxon>
        <taxon>Paracoccaceae</taxon>
        <taxon>Paracoccus</taxon>
    </lineage>
</organism>
<dbReference type="PANTHER" id="PTHR11963:SF23">
    <property type="entry name" value="CYTOSOL AMINOPEPTIDASE"/>
    <property type="match status" value="1"/>
</dbReference>
<feature type="binding site" evidence="8">
    <location>
        <position position="313"/>
    </location>
    <ligand>
        <name>Mn(2+)</name>
        <dbReference type="ChEBI" id="CHEBI:29035"/>
        <label>1</label>
    </ligand>
</feature>
<evidence type="ECO:0000256" key="1">
    <source>
        <dbReference type="ARBA" id="ARBA00000135"/>
    </source>
</evidence>
<dbReference type="NCBIfam" id="NF002075">
    <property type="entry name" value="PRK00913.2-2"/>
    <property type="match status" value="1"/>
</dbReference>
<feature type="compositionally biased region" description="Low complexity" evidence="9">
    <location>
        <begin position="149"/>
        <end position="166"/>
    </location>
</feature>
<dbReference type="EC" id="3.4.11.1" evidence="8"/>
<dbReference type="RefSeq" id="WP_149765299.1">
    <property type="nucleotide sequence ID" value="NZ_FTMK01000007.1"/>
</dbReference>
<feature type="active site" evidence="8">
    <location>
        <position position="394"/>
    </location>
</feature>
<dbReference type="Gene3D" id="3.40.220.10">
    <property type="entry name" value="Leucine Aminopeptidase, subunit E, domain 1"/>
    <property type="match status" value="1"/>
</dbReference>
<dbReference type="CDD" id="cd00433">
    <property type="entry name" value="Peptidase_M17"/>
    <property type="match status" value="1"/>
</dbReference>
<dbReference type="Pfam" id="PF00883">
    <property type="entry name" value="Peptidase_M17"/>
    <property type="match status" value="1"/>
</dbReference>
<evidence type="ECO:0000256" key="6">
    <source>
        <dbReference type="ARBA" id="ARBA00022801"/>
    </source>
</evidence>
<evidence type="ECO:0000256" key="7">
    <source>
        <dbReference type="ARBA" id="ARBA00023211"/>
    </source>
</evidence>
<proteinExistence type="inferred from homology"/>
<feature type="region of interest" description="Disordered" evidence="9">
    <location>
        <begin position="140"/>
        <end position="203"/>
    </location>
</feature>
<dbReference type="PRINTS" id="PR00481">
    <property type="entry name" value="LAMNOPPTDASE"/>
</dbReference>
<dbReference type="InterPro" id="IPR023042">
    <property type="entry name" value="Peptidase_M17_leu_NH2_pept"/>
</dbReference>
<feature type="binding site" evidence="8">
    <location>
        <position position="390"/>
    </location>
    <ligand>
        <name>Mn(2+)</name>
        <dbReference type="ChEBI" id="CHEBI:29035"/>
        <label>1</label>
    </ligand>
</feature>
<protein>
    <recommendedName>
        <fullName evidence="8">Probable cytosol aminopeptidase</fullName>
        <ecNumber evidence="8">3.4.11.1</ecNumber>
    </recommendedName>
    <alternativeName>
        <fullName evidence="8">Leucine aminopeptidase</fullName>
        <shortName evidence="8">LAP</shortName>
        <ecNumber evidence="8">3.4.11.10</ecNumber>
    </alternativeName>
    <alternativeName>
        <fullName evidence="8">Leucyl aminopeptidase</fullName>
    </alternativeName>
</protein>
<dbReference type="InterPro" id="IPR011356">
    <property type="entry name" value="Leucine_aapep/pepB"/>
</dbReference>
<comment type="cofactor">
    <cofactor evidence="8">
        <name>Mn(2+)</name>
        <dbReference type="ChEBI" id="CHEBI:29035"/>
    </cofactor>
    <text evidence="8">Binds 2 manganese ions per subunit.</text>
</comment>
<dbReference type="PROSITE" id="PS00631">
    <property type="entry name" value="CYTOSOL_AP"/>
    <property type="match status" value="1"/>
</dbReference>
<dbReference type="InterPro" id="IPR000819">
    <property type="entry name" value="Peptidase_M17_C"/>
</dbReference>
<evidence type="ECO:0000313" key="11">
    <source>
        <dbReference type="EMBL" id="SIQ41291.1"/>
    </source>
</evidence>
<dbReference type="NCBIfam" id="NF002077">
    <property type="entry name" value="PRK00913.2-4"/>
    <property type="match status" value="1"/>
</dbReference>
<keyword evidence="5 8" id="KW-0645">Protease</keyword>
<evidence type="ECO:0000256" key="9">
    <source>
        <dbReference type="SAM" id="MobiDB-lite"/>
    </source>
</evidence>
<feature type="binding site" evidence="8">
    <location>
        <position position="392"/>
    </location>
    <ligand>
        <name>Mn(2+)</name>
        <dbReference type="ChEBI" id="CHEBI:29035"/>
        <label>2</label>
    </ligand>
</feature>
<dbReference type="OrthoDB" id="9809354at2"/>
<accession>A0A1N6SJL6</accession>
<feature type="binding site" evidence="8">
    <location>
        <position position="308"/>
    </location>
    <ligand>
        <name>Mn(2+)</name>
        <dbReference type="ChEBI" id="CHEBI:29035"/>
        <label>2</label>
    </ligand>
</feature>
<comment type="catalytic activity">
    <reaction evidence="2 8">
        <text>Release of an N-terminal amino acid, preferentially leucine, but not glutamic or aspartic acids.</text>
        <dbReference type="EC" id="3.4.11.10"/>
    </reaction>
</comment>
<feature type="active site" evidence="8">
    <location>
        <position position="320"/>
    </location>
</feature>
<dbReference type="GO" id="GO:0005737">
    <property type="term" value="C:cytoplasm"/>
    <property type="evidence" value="ECO:0007669"/>
    <property type="project" value="UniProtKB-SubCell"/>
</dbReference>
<evidence type="ECO:0000256" key="8">
    <source>
        <dbReference type="HAMAP-Rule" id="MF_00181"/>
    </source>
</evidence>
<feature type="domain" description="Cytosol aminopeptidase" evidence="10">
    <location>
        <begin position="388"/>
        <end position="395"/>
    </location>
</feature>
<comment type="subcellular location">
    <subcellularLocation>
        <location evidence="8">Cytoplasm</location>
    </subcellularLocation>
</comment>
<dbReference type="Proteomes" id="UP000323956">
    <property type="component" value="Unassembled WGS sequence"/>
</dbReference>
<evidence type="ECO:0000313" key="12">
    <source>
        <dbReference type="Proteomes" id="UP000323956"/>
    </source>
</evidence>
<dbReference type="AlphaFoldDB" id="A0A1N6SJL6"/>
<keyword evidence="8" id="KW-0479">Metal-binding</keyword>
<evidence type="ECO:0000256" key="3">
    <source>
        <dbReference type="ARBA" id="ARBA00009528"/>
    </source>
</evidence>
<sequence length="545" mass="56039">MTHPVEISFTAMDAAGLAERQGRVAILVPKAGRLPAGLPRATREALGRAFASDAWKGVKPGKALELAFPAGLKAEALQLVLLPADADAKTARAAGASIGARLGKAETLVLAGNHGRAAEVALGLALRAYDFLAYKTRKSGDGDGDGAEAAEGGAEGETPAEPPATTSRTGAPQDARLSDAAGAADAAGPAADATLSGTPRGRVTFMHQDPEALARAAADGAALAEGVFFTRDLVNEPANVLTTSDFADRLLAMRELGLEVEVLEEEELARLGMRALLAVGRGSESPSKVVVMRWNGGGDAAPLALVGKGVVFDTGGISIKPAAGMEEMTMDMGGAGVVAGVMRALALRRAKANVVGLVGLVENMPDGRAQRPGDIVRSMKGDTIEVINTDAEGRLVLADVLWYAQERFAPAAVVDLATLTGAVIVALGHDHAGVFSNDDAFAAAVLDAAQAEGEGAWRLPLAPAYDKLIDSRLADVKNSGGRAAGSITAAQFLQRFVREGLPWAHLDIAGVALPPGETALAPKGASGWGVMTLDRLVRDRFEQRG</sequence>
<dbReference type="HAMAP" id="MF_00181">
    <property type="entry name" value="Cytosol_peptidase_M17"/>
    <property type="match status" value="1"/>
</dbReference>
<dbReference type="GO" id="GO:0030145">
    <property type="term" value="F:manganese ion binding"/>
    <property type="evidence" value="ECO:0007669"/>
    <property type="project" value="UniProtKB-UniRule"/>
</dbReference>
<keyword evidence="6 8" id="KW-0378">Hydrolase</keyword>
<gene>
    <name evidence="8" type="primary">pepA</name>
    <name evidence="11" type="ORF">SAMN05421641_107138</name>
</gene>
<comment type="catalytic activity">
    <reaction evidence="1 8">
        <text>Release of an N-terminal amino acid, Xaa-|-Yaa-, in which Xaa is preferably Leu, but may be other amino acids including Pro although not Arg or Lys, and Yaa may be Pro. Amino acid amides and methyl esters are also readily hydrolyzed, but rates on arylamides are exceedingly low.</text>
        <dbReference type="EC" id="3.4.11.1"/>
    </reaction>
</comment>
<dbReference type="SUPFAM" id="SSF53187">
    <property type="entry name" value="Zn-dependent exopeptidases"/>
    <property type="match status" value="1"/>
</dbReference>
<dbReference type="GO" id="GO:0070006">
    <property type="term" value="F:metalloaminopeptidase activity"/>
    <property type="evidence" value="ECO:0007669"/>
    <property type="project" value="InterPro"/>
</dbReference>
<dbReference type="Gene3D" id="3.40.630.10">
    <property type="entry name" value="Zn peptidases"/>
    <property type="match status" value="1"/>
</dbReference>
<dbReference type="GO" id="GO:0006508">
    <property type="term" value="P:proteolysis"/>
    <property type="evidence" value="ECO:0007669"/>
    <property type="project" value="UniProtKB-KW"/>
</dbReference>
<feature type="binding site" evidence="8">
    <location>
        <position position="331"/>
    </location>
    <ligand>
        <name>Mn(2+)</name>
        <dbReference type="ChEBI" id="CHEBI:29035"/>
        <label>2</label>
    </ligand>
</feature>
<evidence type="ECO:0000256" key="5">
    <source>
        <dbReference type="ARBA" id="ARBA00022670"/>
    </source>
</evidence>
<evidence type="ECO:0000259" key="10">
    <source>
        <dbReference type="PROSITE" id="PS00631"/>
    </source>
</evidence>
<keyword evidence="7 8" id="KW-0464">Manganese</keyword>
<evidence type="ECO:0000256" key="4">
    <source>
        <dbReference type="ARBA" id="ARBA00022438"/>
    </source>
</evidence>
<evidence type="ECO:0000256" key="2">
    <source>
        <dbReference type="ARBA" id="ARBA00000967"/>
    </source>
</evidence>
<keyword evidence="4 8" id="KW-0031">Aminopeptidase</keyword>
<comment type="similarity">
    <text evidence="3 8">Belongs to the peptidase M17 family.</text>
</comment>
<dbReference type="EMBL" id="FTMK01000007">
    <property type="protein sequence ID" value="SIQ41291.1"/>
    <property type="molecule type" value="Genomic_DNA"/>
</dbReference>
<dbReference type="EC" id="3.4.11.10" evidence="8"/>
<comment type="function">
    <text evidence="8">Presumably involved in the processing and regular turnover of intracellular proteins. Catalyzes the removal of unsubstituted N-terminal amino acids from various peptides.</text>
</comment>
<reference evidence="11 12" key="1">
    <citation type="submission" date="2017-01" db="EMBL/GenBank/DDBJ databases">
        <authorList>
            <person name="Varghese N."/>
            <person name="Submissions S."/>
        </authorList>
    </citation>
    <scope>NUCLEOTIDE SEQUENCE [LARGE SCALE GENOMIC DNA]</scope>
    <source>
        <strain evidence="11 12">ATCC 700171</strain>
    </source>
</reference>
<feature type="binding site" evidence="8">
    <location>
        <position position="392"/>
    </location>
    <ligand>
        <name>Mn(2+)</name>
        <dbReference type="ChEBI" id="CHEBI:29035"/>
        <label>1</label>
    </ligand>
</feature>
<dbReference type="PANTHER" id="PTHR11963">
    <property type="entry name" value="LEUCINE AMINOPEPTIDASE-RELATED"/>
    <property type="match status" value="1"/>
</dbReference>